<comment type="similarity">
    <text evidence="2">Belongs to the bacterial solute-binding protein 5 family.</text>
</comment>
<evidence type="ECO:0000256" key="6">
    <source>
        <dbReference type="SAM" id="Phobius"/>
    </source>
</evidence>
<dbReference type="AlphaFoldDB" id="A0A087E6R7"/>
<dbReference type="GO" id="GO:0042597">
    <property type="term" value="C:periplasmic space"/>
    <property type="evidence" value="ECO:0007669"/>
    <property type="project" value="UniProtKB-ARBA"/>
</dbReference>
<gene>
    <name evidence="8" type="ORF">THER5_0928</name>
</gene>
<dbReference type="CDD" id="cd08494">
    <property type="entry name" value="PBP2_NikA_DppA_OppA_like_6"/>
    <property type="match status" value="1"/>
</dbReference>
<dbReference type="GO" id="GO:0043190">
    <property type="term" value="C:ATP-binding cassette (ABC) transporter complex"/>
    <property type="evidence" value="ECO:0007669"/>
    <property type="project" value="InterPro"/>
</dbReference>
<dbReference type="PANTHER" id="PTHR30290">
    <property type="entry name" value="PERIPLASMIC BINDING COMPONENT OF ABC TRANSPORTER"/>
    <property type="match status" value="1"/>
</dbReference>
<keyword evidence="6" id="KW-0472">Membrane</keyword>
<keyword evidence="6" id="KW-1133">Transmembrane helix</keyword>
<evidence type="ECO:0000313" key="8">
    <source>
        <dbReference type="EMBL" id="KFJ03468.1"/>
    </source>
</evidence>
<feature type="region of interest" description="Disordered" evidence="5">
    <location>
        <begin position="1"/>
        <end position="58"/>
    </location>
</feature>
<evidence type="ECO:0000256" key="5">
    <source>
        <dbReference type="SAM" id="MobiDB-lite"/>
    </source>
</evidence>
<proteinExistence type="inferred from homology"/>
<dbReference type="Gene3D" id="3.40.190.10">
    <property type="entry name" value="Periplasmic binding protein-like II"/>
    <property type="match status" value="1"/>
</dbReference>
<comment type="caution">
    <text evidence="8">The sequence shown here is derived from an EMBL/GenBank/DDBJ whole genome shotgun (WGS) entry which is preliminary data.</text>
</comment>
<dbReference type="EMBL" id="JGZT01000005">
    <property type="protein sequence ID" value="KFJ03468.1"/>
    <property type="molecule type" value="Genomic_DNA"/>
</dbReference>
<feature type="compositionally biased region" description="Polar residues" evidence="5">
    <location>
        <begin position="31"/>
        <end position="46"/>
    </location>
</feature>
<feature type="transmembrane region" description="Helical" evidence="6">
    <location>
        <begin position="64"/>
        <end position="83"/>
    </location>
</feature>
<dbReference type="SUPFAM" id="SSF53850">
    <property type="entry name" value="Periplasmic binding protein-like II"/>
    <property type="match status" value="1"/>
</dbReference>
<dbReference type="OrthoDB" id="9796817at2"/>
<dbReference type="Proteomes" id="UP000029003">
    <property type="component" value="Unassembled WGS sequence"/>
</dbReference>
<dbReference type="Pfam" id="PF00496">
    <property type="entry name" value="SBP_bac_5"/>
    <property type="match status" value="1"/>
</dbReference>
<dbReference type="GO" id="GO:0030313">
    <property type="term" value="C:cell envelope"/>
    <property type="evidence" value="ECO:0007669"/>
    <property type="project" value="UniProtKB-SubCell"/>
</dbReference>
<reference evidence="8 9" key="1">
    <citation type="submission" date="2014-03" db="EMBL/GenBank/DDBJ databases">
        <title>Genomics of Bifidobacteria.</title>
        <authorList>
            <person name="Ventura M."/>
            <person name="Milani C."/>
            <person name="Lugli G.A."/>
        </authorList>
    </citation>
    <scope>NUCLEOTIDE SEQUENCE [LARGE SCALE GENOMIC DNA]</scope>
    <source>
        <strain evidence="8 9">LMG 21395</strain>
    </source>
</reference>
<feature type="domain" description="Solute-binding protein family 5" evidence="7">
    <location>
        <begin position="140"/>
        <end position="471"/>
    </location>
</feature>
<evidence type="ECO:0000256" key="3">
    <source>
        <dbReference type="ARBA" id="ARBA00022448"/>
    </source>
</evidence>
<dbReference type="GO" id="GO:1904680">
    <property type="term" value="F:peptide transmembrane transporter activity"/>
    <property type="evidence" value="ECO:0007669"/>
    <property type="project" value="TreeGrafter"/>
</dbReference>
<dbReference type="InterPro" id="IPR030678">
    <property type="entry name" value="Peptide/Ni-bd"/>
</dbReference>
<evidence type="ECO:0000256" key="1">
    <source>
        <dbReference type="ARBA" id="ARBA00004196"/>
    </source>
</evidence>
<keyword evidence="3" id="KW-0813">Transport</keyword>
<comment type="subcellular location">
    <subcellularLocation>
        <location evidence="1">Cell envelope</location>
    </subcellularLocation>
</comment>
<accession>A0A087E6R7</accession>
<dbReference type="GO" id="GO:0015833">
    <property type="term" value="P:peptide transport"/>
    <property type="evidence" value="ECO:0007669"/>
    <property type="project" value="TreeGrafter"/>
</dbReference>
<dbReference type="InterPro" id="IPR000914">
    <property type="entry name" value="SBP_5_dom"/>
</dbReference>
<dbReference type="Gene3D" id="3.10.105.10">
    <property type="entry name" value="Dipeptide-binding Protein, Domain 3"/>
    <property type="match status" value="1"/>
</dbReference>
<dbReference type="RefSeq" id="WP_029575974.1">
    <property type="nucleotide sequence ID" value="NZ_JGZT01000005.1"/>
</dbReference>
<keyword evidence="4" id="KW-0732">Signal</keyword>
<keyword evidence="6" id="KW-0812">Transmembrane</keyword>
<feature type="compositionally biased region" description="Polar residues" evidence="5">
    <location>
        <begin position="7"/>
        <end position="23"/>
    </location>
</feature>
<evidence type="ECO:0000259" key="7">
    <source>
        <dbReference type="Pfam" id="PF00496"/>
    </source>
</evidence>
<name>A0A087E6R7_9BIFI</name>
<sequence length="567" mass="61519">MAKSNGAYGTSDATEPDTTTQPPHATEDTRANTGANADTNASTDASLNAHAKQRKKRHDGHRPIIWVVAALVIVALVACIAIVNSHSRKAAAPAQSDSIAIGIKLAPVSLDIRNQSGSALEQLLIGNVYEALVSRNSNNEVEPGLAKSWTISDDGLTYTFKLNEHMNFSNGDTLDATDVAWSINQLKSKRYYNSDQVENLKQASAPDATTVKLTLSQPDANMLWYLSGRPGLVFDKDAHYDAKTTAVGSGPYLVKSFDSSSKLVLQANPKYWGSAHKARTNTVTVRFLPDDNAALNALTSGDVQVLSPVNANMTGKLKSSGKYTIKANDGSDKFVLAFNCTGAKTSDKRIRQAIRYAINHKEIIASRGGVDAALGGPIPSVDPGYEDLTGLYPYNPTKAKSLMQQAGYSTSHPLKLTLTYATSIYGSELGEQLRSQLSRIGIDLSINSVEFSTWLQDVHTNGDYDLSLVDHAESHDFYKWTQHDYYYHYDNPQVQALYAKALAATDDEDSASNLKQAARIVSEDAPADWLFAYRVSVAQAKGVTGFPSRLTQSVLPLWKVTYTPAQA</sequence>
<evidence type="ECO:0000256" key="2">
    <source>
        <dbReference type="ARBA" id="ARBA00005695"/>
    </source>
</evidence>
<evidence type="ECO:0000256" key="4">
    <source>
        <dbReference type="ARBA" id="ARBA00022729"/>
    </source>
</evidence>
<protein>
    <submittedName>
        <fullName evidence="8">Peptides ABC transporter substrate-binding protein</fullName>
    </submittedName>
</protein>
<dbReference type="PIRSF" id="PIRSF002741">
    <property type="entry name" value="MppA"/>
    <property type="match status" value="1"/>
</dbReference>
<dbReference type="PANTHER" id="PTHR30290:SF10">
    <property type="entry name" value="PERIPLASMIC OLIGOPEPTIDE-BINDING PROTEIN-RELATED"/>
    <property type="match status" value="1"/>
</dbReference>
<evidence type="ECO:0000313" key="9">
    <source>
        <dbReference type="Proteomes" id="UP000029003"/>
    </source>
</evidence>
<organism evidence="8 9">
    <name type="scientific">Bifidobacterium thermacidophilum subsp. thermacidophilum</name>
    <dbReference type="NCBI Taxonomy" id="79262"/>
    <lineage>
        <taxon>Bacteria</taxon>
        <taxon>Bacillati</taxon>
        <taxon>Actinomycetota</taxon>
        <taxon>Actinomycetes</taxon>
        <taxon>Bifidobacteriales</taxon>
        <taxon>Bifidobacteriaceae</taxon>
        <taxon>Bifidobacterium</taxon>
    </lineage>
</organism>
<dbReference type="InterPro" id="IPR039424">
    <property type="entry name" value="SBP_5"/>
</dbReference>